<keyword evidence="5" id="KW-0808">Transferase</keyword>
<dbReference type="PROSITE" id="PS50005">
    <property type="entry name" value="TPR"/>
    <property type="match status" value="6"/>
</dbReference>
<evidence type="ECO:0000313" key="6">
    <source>
        <dbReference type="Proteomes" id="UP000054773"/>
    </source>
</evidence>
<dbReference type="Pfam" id="PF08242">
    <property type="entry name" value="Methyltransf_12"/>
    <property type="match status" value="1"/>
</dbReference>
<feature type="repeat" description="TPR" evidence="3">
    <location>
        <begin position="106"/>
        <end position="139"/>
    </location>
</feature>
<keyword evidence="5" id="KW-0489">Methyltransferase</keyword>
<dbReference type="InterPro" id="IPR011990">
    <property type="entry name" value="TPR-like_helical_dom_sf"/>
</dbReference>
<organism evidence="5 6">
    <name type="scientific">Legionella erythra</name>
    <dbReference type="NCBI Taxonomy" id="448"/>
    <lineage>
        <taxon>Bacteria</taxon>
        <taxon>Pseudomonadati</taxon>
        <taxon>Pseudomonadota</taxon>
        <taxon>Gammaproteobacteria</taxon>
        <taxon>Legionellales</taxon>
        <taxon>Legionellaceae</taxon>
        <taxon>Legionella</taxon>
    </lineage>
</organism>
<feature type="repeat" description="TPR" evidence="3">
    <location>
        <begin position="208"/>
        <end position="241"/>
    </location>
</feature>
<dbReference type="PATRIC" id="fig|448.7.peg.1649"/>
<dbReference type="Gene3D" id="1.25.40.10">
    <property type="entry name" value="Tetratricopeptide repeat domain"/>
    <property type="match status" value="3"/>
</dbReference>
<feature type="repeat" description="TPR" evidence="3">
    <location>
        <begin position="310"/>
        <end position="343"/>
    </location>
</feature>
<dbReference type="GO" id="GO:0032259">
    <property type="term" value="P:methylation"/>
    <property type="evidence" value="ECO:0007669"/>
    <property type="project" value="UniProtKB-KW"/>
</dbReference>
<dbReference type="CDD" id="cd02440">
    <property type="entry name" value="AdoMet_MTases"/>
    <property type="match status" value="1"/>
</dbReference>
<proteinExistence type="predicted"/>
<dbReference type="SUPFAM" id="SSF48452">
    <property type="entry name" value="TPR-like"/>
    <property type="match status" value="2"/>
</dbReference>
<dbReference type="PANTHER" id="PTHR44943:SF8">
    <property type="entry name" value="TPR REPEAT-CONTAINING PROTEIN MJ0263"/>
    <property type="match status" value="1"/>
</dbReference>
<keyword evidence="1" id="KW-0677">Repeat</keyword>
<dbReference type="STRING" id="448.Lery_1581"/>
<evidence type="ECO:0000256" key="1">
    <source>
        <dbReference type="ARBA" id="ARBA00022737"/>
    </source>
</evidence>
<name>A0A0W0TQD4_LEGER</name>
<protein>
    <submittedName>
        <fullName evidence="5">Methyltransferase</fullName>
    </submittedName>
</protein>
<dbReference type="Proteomes" id="UP000054773">
    <property type="component" value="Unassembled WGS sequence"/>
</dbReference>
<dbReference type="GO" id="GO:0008168">
    <property type="term" value="F:methyltransferase activity"/>
    <property type="evidence" value="ECO:0007669"/>
    <property type="project" value="UniProtKB-KW"/>
</dbReference>
<evidence type="ECO:0000256" key="2">
    <source>
        <dbReference type="ARBA" id="ARBA00022803"/>
    </source>
</evidence>
<reference evidence="5 6" key="1">
    <citation type="submission" date="2015-11" db="EMBL/GenBank/DDBJ databases">
        <title>Genomic analysis of 38 Legionella species identifies large and diverse effector repertoires.</title>
        <authorList>
            <person name="Burstein D."/>
            <person name="Amaro F."/>
            <person name="Zusman T."/>
            <person name="Lifshitz Z."/>
            <person name="Cohen O."/>
            <person name="Gilbert J.A."/>
            <person name="Pupko T."/>
            <person name="Shuman H.A."/>
            <person name="Segal G."/>
        </authorList>
    </citation>
    <scope>NUCLEOTIDE SEQUENCE [LARGE SCALE GENOMIC DNA]</scope>
    <source>
        <strain evidence="5 6">SE-32A-C8</strain>
    </source>
</reference>
<dbReference type="SMART" id="SM00028">
    <property type="entry name" value="TPR"/>
    <property type="match status" value="10"/>
</dbReference>
<dbReference type="Gene3D" id="3.40.50.150">
    <property type="entry name" value="Vaccinia Virus protein VP39"/>
    <property type="match status" value="1"/>
</dbReference>
<feature type="domain" description="Methyltransferase type 12" evidence="4">
    <location>
        <begin position="410"/>
        <end position="500"/>
    </location>
</feature>
<dbReference type="Pfam" id="PF13432">
    <property type="entry name" value="TPR_16"/>
    <property type="match status" value="3"/>
</dbReference>
<dbReference type="EMBL" id="LNYA01000024">
    <property type="protein sequence ID" value="KTC97742.1"/>
    <property type="molecule type" value="Genomic_DNA"/>
</dbReference>
<dbReference type="PROSITE" id="PS50293">
    <property type="entry name" value="TPR_REGION"/>
    <property type="match status" value="1"/>
</dbReference>
<feature type="repeat" description="TPR" evidence="3">
    <location>
        <begin position="140"/>
        <end position="173"/>
    </location>
</feature>
<accession>A0A0W0TQD4</accession>
<keyword evidence="2 3" id="KW-0802">TPR repeat</keyword>
<dbReference type="InterPro" id="IPR019734">
    <property type="entry name" value="TPR_rpt"/>
</dbReference>
<gene>
    <name evidence="5" type="ORF">Lery_1581</name>
</gene>
<dbReference type="AlphaFoldDB" id="A0A0W0TQD4"/>
<evidence type="ECO:0000256" key="3">
    <source>
        <dbReference type="PROSITE-ProRule" id="PRU00339"/>
    </source>
</evidence>
<dbReference type="InterPro" id="IPR013217">
    <property type="entry name" value="Methyltransf_12"/>
</dbReference>
<feature type="repeat" description="TPR" evidence="3">
    <location>
        <begin position="276"/>
        <end position="309"/>
    </location>
</feature>
<dbReference type="SUPFAM" id="SSF53335">
    <property type="entry name" value="S-adenosyl-L-methionine-dependent methyltransferases"/>
    <property type="match status" value="1"/>
</dbReference>
<dbReference type="Pfam" id="PF13424">
    <property type="entry name" value="TPR_12"/>
    <property type="match status" value="1"/>
</dbReference>
<sequence>MTRIDELFAEAQMLQAQEKLPQAMTLYEQILAENPNHEPSLKSLVVACIQLGDNTSAVDYLKRALALNAQDPALHNNLANAYRKTHQLDLAIHHYQQAIALKPDYAQAYGNLAAVFAMNNDYRNALEYYRRAIHAQPDFTAAHYNLGLLLLKNNQLEAARIQFNNVLALHPEHVEAHFYLGVLSLEANQLDDAEKAFQHVVMHNNAHVQALTNLGVIALKRERGQLAVDFFTKALALDNNHLDARNNLAATFMHHDRFENALMHYDVLLKQMPDNIEYLYNSGVAQMALGHLNEAINQFEQLLSLDPQHFAALNNLAAIFIRLEDKPKAIELLQRALAANPKDLASRHMLSALQGDKSTADTCAPYAANLFNNYALYYDKHMREQLKYTLPLHIEALCREYDLGHFTKALDLGCGTGLTGDILRPLSRHLTGVDIAAKMLAIAREKAIYDDLVEADIMAFLSSDRQQYDLITAADVLPYFGELKPLFAAVHEHLKPAGYFIFSIEISDTLPWQLQESARFCHHIDYVERLCQTFGLKRLECQRVIARQQNNDGLPVFLFLTQAA</sequence>
<dbReference type="InterPro" id="IPR051685">
    <property type="entry name" value="Ycf3/AcsC/BcsC/TPR_MFPF"/>
</dbReference>
<dbReference type="InterPro" id="IPR029063">
    <property type="entry name" value="SAM-dependent_MTases_sf"/>
</dbReference>
<evidence type="ECO:0000313" key="5">
    <source>
        <dbReference type="EMBL" id="KTC97742.1"/>
    </source>
</evidence>
<dbReference type="PANTHER" id="PTHR44943">
    <property type="entry name" value="CELLULOSE SYNTHASE OPERON PROTEIN C"/>
    <property type="match status" value="1"/>
</dbReference>
<keyword evidence="6" id="KW-1185">Reference proteome</keyword>
<feature type="repeat" description="TPR" evidence="3">
    <location>
        <begin position="72"/>
        <end position="105"/>
    </location>
</feature>
<evidence type="ECO:0000259" key="4">
    <source>
        <dbReference type="Pfam" id="PF08242"/>
    </source>
</evidence>
<comment type="caution">
    <text evidence="5">The sequence shown here is derived from an EMBL/GenBank/DDBJ whole genome shotgun (WGS) entry which is preliminary data.</text>
</comment>